<name>A0A2W0C8K1_9BACL</name>
<gene>
    <name evidence="1" type="ORF">PIL02S_03485</name>
</gene>
<evidence type="ECO:0000313" key="1">
    <source>
        <dbReference type="EMBL" id="PYY28334.1"/>
    </source>
</evidence>
<reference evidence="1 2" key="1">
    <citation type="submission" date="2018-01" db="EMBL/GenBank/DDBJ databases">
        <title>Genome sequence of the PGP bacterium Paenibacillus illinoisensis E3.</title>
        <authorList>
            <person name="Rolli E."/>
            <person name="Marasco R."/>
            <person name="Bessem C."/>
            <person name="Michoud G."/>
            <person name="Gaiarsa S."/>
            <person name="Borin S."/>
            <person name="Daffonchio D."/>
        </authorList>
    </citation>
    <scope>NUCLEOTIDE SEQUENCE [LARGE SCALE GENOMIC DNA]</scope>
    <source>
        <strain evidence="1 2">E3</strain>
    </source>
</reference>
<organism evidence="1 2">
    <name type="scientific">Paenibacillus illinoisensis</name>
    <dbReference type="NCBI Taxonomy" id="59845"/>
    <lineage>
        <taxon>Bacteria</taxon>
        <taxon>Bacillati</taxon>
        <taxon>Bacillota</taxon>
        <taxon>Bacilli</taxon>
        <taxon>Bacillales</taxon>
        <taxon>Paenibacillaceae</taxon>
        <taxon>Paenibacillus</taxon>
    </lineage>
</organism>
<dbReference type="OrthoDB" id="2679662at2"/>
<comment type="caution">
    <text evidence="1">The sequence shown here is derived from an EMBL/GenBank/DDBJ whole genome shotgun (WGS) entry which is preliminary data.</text>
</comment>
<evidence type="ECO:0008006" key="3">
    <source>
        <dbReference type="Google" id="ProtNLM"/>
    </source>
</evidence>
<dbReference type="RefSeq" id="WP_110820976.1">
    <property type="nucleotide sequence ID" value="NZ_PRLG01000020.1"/>
</dbReference>
<accession>A0A2W0C8K1</accession>
<dbReference type="AlphaFoldDB" id="A0A2W0C8K1"/>
<dbReference type="EMBL" id="PRLG01000020">
    <property type="protein sequence ID" value="PYY28334.1"/>
    <property type="molecule type" value="Genomic_DNA"/>
</dbReference>
<evidence type="ECO:0000313" key="2">
    <source>
        <dbReference type="Proteomes" id="UP000247459"/>
    </source>
</evidence>
<sequence>MSNDLNKKELQDKMNNIMSQLMTTDEAAEMWELSSGHIKNLCNKGDVIASKVSNTWLLLRDQPNPKNK</sequence>
<dbReference type="Proteomes" id="UP000247459">
    <property type="component" value="Unassembled WGS sequence"/>
</dbReference>
<proteinExistence type="predicted"/>
<protein>
    <recommendedName>
        <fullName evidence="3">Helix-turn-helix domain-containing protein</fullName>
    </recommendedName>
</protein>